<sequence>MNEDFLGAYGENLLKETLIPAVEELDQAYQKYMTDPEFMAELDMDFQHYVGRPSPLYHAPPGALVGRRPSFSLSAKISIIPARIKLIIPLDRSY</sequence>
<gene>
    <name evidence="1" type="ORF">H0A75_05640</name>
</gene>
<protein>
    <recommendedName>
        <fullName evidence="3">Tryptophan synthase</fullName>
    </recommendedName>
</protein>
<name>A0A7Z0SDN5_9GAMM</name>
<dbReference type="Proteomes" id="UP000537890">
    <property type="component" value="Unassembled WGS sequence"/>
</dbReference>
<evidence type="ECO:0000313" key="1">
    <source>
        <dbReference type="EMBL" id="NYT47136.1"/>
    </source>
</evidence>
<dbReference type="Gene3D" id="3.40.50.1100">
    <property type="match status" value="1"/>
</dbReference>
<evidence type="ECO:0000313" key="2">
    <source>
        <dbReference type="Proteomes" id="UP000537890"/>
    </source>
</evidence>
<dbReference type="AlphaFoldDB" id="A0A7Z0SDN5"/>
<reference evidence="1 2" key="1">
    <citation type="submission" date="2020-05" db="EMBL/GenBank/DDBJ databases">
        <title>Horizontal transmission and recombination maintain forever young bacterial symbiont genomes.</title>
        <authorList>
            <person name="Russell S.L."/>
            <person name="Pepper-Tunick E."/>
            <person name="Svedberg J."/>
            <person name="Byrne A."/>
            <person name="Ruelas Castillo J."/>
            <person name="Vollmers C."/>
            <person name="Beinart R.A."/>
            <person name="Corbett-Detig R."/>
        </authorList>
    </citation>
    <scope>NUCLEOTIDE SEQUENCE [LARGE SCALE GENOMIC DNA]</scope>
    <source>
        <strain evidence="1">4727-3</strain>
    </source>
</reference>
<accession>A0A7Z0SDN5</accession>
<proteinExistence type="predicted"/>
<organism evidence="1 2">
    <name type="scientific">Candidatus Methanofishera endochildressiae</name>
    <dbReference type="NCBI Taxonomy" id="2738884"/>
    <lineage>
        <taxon>Bacteria</taxon>
        <taxon>Pseudomonadati</taxon>
        <taxon>Pseudomonadota</taxon>
        <taxon>Gammaproteobacteria</taxon>
        <taxon>Candidatus Methanofishera</taxon>
    </lineage>
</organism>
<dbReference type="SUPFAM" id="SSF53686">
    <property type="entry name" value="Tryptophan synthase beta subunit-like PLP-dependent enzymes"/>
    <property type="match status" value="1"/>
</dbReference>
<comment type="caution">
    <text evidence="1">The sequence shown here is derived from an EMBL/GenBank/DDBJ whole genome shotgun (WGS) entry which is preliminary data.</text>
</comment>
<dbReference type="InterPro" id="IPR036052">
    <property type="entry name" value="TrpB-like_PALP_sf"/>
</dbReference>
<dbReference type="EMBL" id="JACCHS010000091">
    <property type="protein sequence ID" value="NYT47136.1"/>
    <property type="molecule type" value="Genomic_DNA"/>
</dbReference>
<evidence type="ECO:0008006" key="3">
    <source>
        <dbReference type="Google" id="ProtNLM"/>
    </source>
</evidence>